<dbReference type="OrthoDB" id="3579262at2"/>
<dbReference type="Proteomes" id="UP000186040">
    <property type="component" value="Unassembled WGS sequence"/>
</dbReference>
<evidence type="ECO:0000313" key="2">
    <source>
        <dbReference type="Proteomes" id="UP000186040"/>
    </source>
</evidence>
<reference evidence="1 2" key="1">
    <citation type="submission" date="2016-10" db="EMBL/GenBank/DDBJ databases">
        <title>The Draft Genome Sequence of Actinokineospora bangkokensis 44EHWT reveals the biosynthetic pathway of antifungal compounds Thailandins with unusual extender unit butylmalonyl-CoA.</title>
        <authorList>
            <person name="Greule A."/>
            <person name="Intra B."/>
            <person name="Flemming S."/>
            <person name="Rommel M.G."/>
            <person name="Panbangred W."/>
            <person name="Bechthold A."/>
        </authorList>
    </citation>
    <scope>NUCLEOTIDE SEQUENCE [LARGE SCALE GENOMIC DNA]</scope>
    <source>
        <strain evidence="1 2">44EHW</strain>
    </source>
</reference>
<dbReference type="InterPro" id="IPR028037">
    <property type="entry name" value="Antitoxin_Rv0909/MT0933"/>
</dbReference>
<dbReference type="Pfam" id="PF14013">
    <property type="entry name" value="MT0933_antitox"/>
    <property type="match status" value="1"/>
</dbReference>
<gene>
    <name evidence="1" type="ORF">BJP25_00980</name>
</gene>
<comment type="caution">
    <text evidence="1">The sequence shown here is derived from an EMBL/GenBank/DDBJ whole genome shotgun (WGS) entry which is preliminary data.</text>
</comment>
<keyword evidence="2" id="KW-1185">Reference proteome</keyword>
<dbReference type="AlphaFoldDB" id="A0A1Q9LHC3"/>
<evidence type="ECO:0000313" key="1">
    <source>
        <dbReference type="EMBL" id="OLR91441.1"/>
    </source>
</evidence>
<dbReference type="EMBL" id="MKQR01000023">
    <property type="protein sequence ID" value="OLR91441.1"/>
    <property type="molecule type" value="Genomic_DNA"/>
</dbReference>
<sequence>MGIDFNELKNKAEGLIEQHGDKIEDGVEKAGEFVKGKFGHEQQVDTVVDKIQDLIPDKPRPQGDQA</sequence>
<accession>A0A1Q9LHC3</accession>
<organism evidence="1 2">
    <name type="scientific">Actinokineospora bangkokensis</name>
    <dbReference type="NCBI Taxonomy" id="1193682"/>
    <lineage>
        <taxon>Bacteria</taxon>
        <taxon>Bacillati</taxon>
        <taxon>Actinomycetota</taxon>
        <taxon>Actinomycetes</taxon>
        <taxon>Pseudonocardiales</taxon>
        <taxon>Pseudonocardiaceae</taxon>
        <taxon>Actinokineospora</taxon>
    </lineage>
</organism>
<protein>
    <recommendedName>
        <fullName evidence="3">Antitoxin</fullName>
    </recommendedName>
</protein>
<name>A0A1Q9LHC3_9PSEU</name>
<dbReference type="STRING" id="1193682.BJP25_00980"/>
<proteinExistence type="predicted"/>
<dbReference type="RefSeq" id="WP_075976838.1">
    <property type="nucleotide sequence ID" value="NZ_MKQR01000023.1"/>
</dbReference>
<evidence type="ECO:0008006" key="3">
    <source>
        <dbReference type="Google" id="ProtNLM"/>
    </source>
</evidence>